<name>A0ABM8USD4_9BACT</name>
<keyword evidence="6" id="KW-0808">Transferase</keyword>
<dbReference type="SUPFAM" id="SSF51971">
    <property type="entry name" value="Nucleotide-binding domain"/>
    <property type="match status" value="1"/>
</dbReference>
<evidence type="ECO:0000256" key="4">
    <source>
        <dbReference type="ARBA" id="ARBA00023002"/>
    </source>
</evidence>
<evidence type="ECO:0000259" key="5">
    <source>
        <dbReference type="Pfam" id="PF01266"/>
    </source>
</evidence>
<dbReference type="GO" id="GO:0004808">
    <property type="term" value="F:tRNA (5-methylaminomethyl-2-thiouridylate)(34)-methyltransferase activity"/>
    <property type="evidence" value="ECO:0007669"/>
    <property type="project" value="UniProtKB-EC"/>
</dbReference>
<keyword evidence="7" id="KW-1185">Reference proteome</keyword>
<evidence type="ECO:0000256" key="3">
    <source>
        <dbReference type="ARBA" id="ARBA00022630"/>
    </source>
</evidence>
<keyword evidence="6" id="KW-0489">Methyltransferase</keyword>
<dbReference type="Gene3D" id="3.30.9.10">
    <property type="entry name" value="D-Amino Acid Oxidase, subunit A, domain 2"/>
    <property type="match status" value="1"/>
</dbReference>
<dbReference type="Proteomes" id="UP000679725">
    <property type="component" value="Unassembled WGS sequence"/>
</dbReference>
<dbReference type="EMBL" id="CAJRAU010000004">
    <property type="protein sequence ID" value="CAG5070596.1"/>
    <property type="molecule type" value="Genomic_DNA"/>
</dbReference>
<comment type="similarity">
    <text evidence="2">Belongs to the DadA oxidoreductase family.</text>
</comment>
<dbReference type="RefSeq" id="WP_215234468.1">
    <property type="nucleotide sequence ID" value="NZ_CAJRAU010000004.1"/>
</dbReference>
<reference evidence="6 7" key="1">
    <citation type="submission" date="2021-04" db="EMBL/GenBank/DDBJ databases">
        <authorList>
            <person name="Rodrigo-Torres L."/>
            <person name="Arahal R. D."/>
            <person name="Lucena T."/>
        </authorList>
    </citation>
    <scope>NUCLEOTIDE SEQUENCE [LARGE SCALE GENOMIC DNA]</scope>
    <source>
        <strain evidence="6 7">CECT 9623</strain>
    </source>
</reference>
<dbReference type="InterPro" id="IPR017741">
    <property type="entry name" value="FAD-dependent_OxRdtase_HpnW"/>
</dbReference>
<gene>
    <name evidence="6" type="primary">mnmC_1</name>
    <name evidence="6" type="ORF">DYBT9623_03142</name>
</gene>
<proteinExistence type="inferred from homology"/>
<sequence length="377" mass="41202">MNKSAIVIGAGIVGLATARALAVRGYQVTVIERSSKAVGASIRNFGMVWPIGQPEGKLYERALHAKSIWKEVLAGAKCWSQEAGSLHMAYHNDEKEVIQQFVEVSGYRPVSFLNAAETLERSPAVNGSGLLGSLYSEDEMIVDPREAIAAIPGYLEATQGITFIWNTAISEINFPQAVSGTKSWSADEIYVCSGQDFETLYPEHFGAAPLTKCKLQMLRLETQPENWRIGPALCGGLSLIHYHGFKAAASLPGLKARYESEYAEHLKWGIHVMASQNGLGEITVGDSHEYALTFDPFDREFINTMILDYLATFARFKSPKVFQTWHGIYPKLTNGKTEIVIRPESGVTIINGLGGNGMTLSFGLCDEVIGGTYAPID</sequence>
<organism evidence="6 7">
    <name type="scientific">Dyadobacter linearis</name>
    <dbReference type="NCBI Taxonomy" id="2823330"/>
    <lineage>
        <taxon>Bacteria</taxon>
        <taxon>Pseudomonadati</taxon>
        <taxon>Bacteroidota</taxon>
        <taxon>Cytophagia</taxon>
        <taxon>Cytophagales</taxon>
        <taxon>Spirosomataceae</taxon>
        <taxon>Dyadobacter</taxon>
    </lineage>
</organism>
<keyword evidence="4" id="KW-0560">Oxidoreductase</keyword>
<accession>A0ABM8USD4</accession>
<dbReference type="GO" id="GO:0032259">
    <property type="term" value="P:methylation"/>
    <property type="evidence" value="ECO:0007669"/>
    <property type="project" value="UniProtKB-KW"/>
</dbReference>
<dbReference type="Pfam" id="PF01266">
    <property type="entry name" value="DAO"/>
    <property type="match status" value="1"/>
</dbReference>
<evidence type="ECO:0000256" key="2">
    <source>
        <dbReference type="ARBA" id="ARBA00009410"/>
    </source>
</evidence>
<dbReference type="PANTHER" id="PTHR13847">
    <property type="entry name" value="SARCOSINE DEHYDROGENASE-RELATED"/>
    <property type="match status" value="1"/>
</dbReference>
<evidence type="ECO:0000256" key="1">
    <source>
        <dbReference type="ARBA" id="ARBA00001974"/>
    </source>
</evidence>
<dbReference type="EC" id="2.1.1.61" evidence="6"/>
<dbReference type="Gene3D" id="3.50.50.60">
    <property type="entry name" value="FAD/NAD(P)-binding domain"/>
    <property type="match status" value="1"/>
</dbReference>
<protein>
    <submittedName>
        <fullName evidence="6">tRNA 5-methylaminomethyl-2-thiouridine biosynthesis bifunctional protein MnmC</fullName>
        <ecNumber evidence="6">2.1.1.61</ecNumber>
    </submittedName>
</protein>
<comment type="cofactor">
    <cofactor evidence="1">
        <name>FAD</name>
        <dbReference type="ChEBI" id="CHEBI:57692"/>
    </cofactor>
</comment>
<dbReference type="InterPro" id="IPR006076">
    <property type="entry name" value="FAD-dep_OxRdtase"/>
</dbReference>
<feature type="domain" description="FAD dependent oxidoreductase" evidence="5">
    <location>
        <begin position="5"/>
        <end position="366"/>
    </location>
</feature>
<comment type="caution">
    <text evidence="6">The sequence shown here is derived from an EMBL/GenBank/DDBJ whole genome shotgun (WGS) entry which is preliminary data.</text>
</comment>
<evidence type="ECO:0000313" key="6">
    <source>
        <dbReference type="EMBL" id="CAG5070596.1"/>
    </source>
</evidence>
<keyword evidence="3" id="KW-0285">Flavoprotein</keyword>
<dbReference type="InterPro" id="IPR036188">
    <property type="entry name" value="FAD/NAD-bd_sf"/>
</dbReference>
<dbReference type="NCBIfam" id="TIGR03364">
    <property type="entry name" value="HpnW_proposed"/>
    <property type="match status" value="1"/>
</dbReference>
<dbReference type="PANTHER" id="PTHR13847:SF286">
    <property type="entry name" value="D-AMINO ACID DEHYDROGENASE"/>
    <property type="match status" value="1"/>
</dbReference>
<evidence type="ECO:0000313" key="7">
    <source>
        <dbReference type="Proteomes" id="UP000679725"/>
    </source>
</evidence>